<organism evidence="4 5">
    <name type="scientific">Salinarimonas ramus</name>
    <dbReference type="NCBI Taxonomy" id="690164"/>
    <lineage>
        <taxon>Bacteria</taxon>
        <taxon>Pseudomonadati</taxon>
        <taxon>Pseudomonadota</taxon>
        <taxon>Alphaproteobacteria</taxon>
        <taxon>Hyphomicrobiales</taxon>
        <taxon>Salinarimonadaceae</taxon>
        <taxon>Salinarimonas</taxon>
    </lineage>
</organism>
<feature type="region of interest" description="Disordered" evidence="1">
    <location>
        <begin position="358"/>
        <end position="379"/>
    </location>
</feature>
<accession>A0A917V361</accession>
<feature type="transmembrane region" description="Helical" evidence="2">
    <location>
        <begin position="142"/>
        <end position="161"/>
    </location>
</feature>
<dbReference type="NCBIfam" id="TIGR00254">
    <property type="entry name" value="GGDEF"/>
    <property type="match status" value="1"/>
</dbReference>
<evidence type="ECO:0000256" key="2">
    <source>
        <dbReference type="SAM" id="Phobius"/>
    </source>
</evidence>
<feature type="domain" description="GGDEF" evidence="3">
    <location>
        <begin position="232"/>
        <end position="362"/>
    </location>
</feature>
<feature type="transmembrane region" description="Helical" evidence="2">
    <location>
        <begin position="12"/>
        <end position="43"/>
    </location>
</feature>
<dbReference type="CDD" id="cd01949">
    <property type="entry name" value="GGDEF"/>
    <property type="match status" value="1"/>
</dbReference>
<name>A0A917V361_9HYPH</name>
<protein>
    <recommendedName>
        <fullName evidence="3">GGDEF domain-containing protein</fullName>
    </recommendedName>
</protein>
<dbReference type="InterPro" id="IPR000160">
    <property type="entry name" value="GGDEF_dom"/>
</dbReference>
<feature type="transmembrane region" description="Helical" evidence="2">
    <location>
        <begin position="117"/>
        <end position="135"/>
    </location>
</feature>
<keyword evidence="2" id="KW-1133">Transmembrane helix</keyword>
<reference evidence="4 5" key="1">
    <citation type="journal article" date="2014" name="Int. J. Syst. Evol. Microbiol.">
        <title>Complete genome sequence of Corynebacterium casei LMG S-19264T (=DSM 44701T), isolated from a smear-ripened cheese.</title>
        <authorList>
            <consortium name="US DOE Joint Genome Institute (JGI-PGF)"/>
            <person name="Walter F."/>
            <person name="Albersmeier A."/>
            <person name="Kalinowski J."/>
            <person name="Ruckert C."/>
        </authorList>
    </citation>
    <scope>NUCLEOTIDE SEQUENCE [LARGE SCALE GENOMIC DNA]</scope>
    <source>
        <strain evidence="4 5">CGMCC 1.9161</strain>
    </source>
</reference>
<dbReference type="Pfam" id="PF00990">
    <property type="entry name" value="GGDEF"/>
    <property type="match status" value="1"/>
</dbReference>
<feature type="transmembrane region" description="Helical" evidence="2">
    <location>
        <begin position="49"/>
        <end position="70"/>
    </location>
</feature>
<dbReference type="Gene3D" id="3.30.70.270">
    <property type="match status" value="1"/>
</dbReference>
<gene>
    <name evidence="4" type="ORF">GCM10011322_12640</name>
</gene>
<proteinExistence type="predicted"/>
<dbReference type="PROSITE" id="PS50887">
    <property type="entry name" value="GGDEF"/>
    <property type="match status" value="1"/>
</dbReference>
<feature type="transmembrane region" description="Helical" evidence="2">
    <location>
        <begin position="91"/>
        <end position="111"/>
    </location>
</feature>
<keyword evidence="2" id="KW-0472">Membrane</keyword>
<dbReference type="RefSeq" id="WP_188910771.1">
    <property type="nucleotide sequence ID" value="NZ_BMMF01000003.1"/>
</dbReference>
<dbReference type="EMBL" id="BMMF01000003">
    <property type="protein sequence ID" value="GGK27570.1"/>
    <property type="molecule type" value="Genomic_DNA"/>
</dbReference>
<dbReference type="SUPFAM" id="SSF55073">
    <property type="entry name" value="Nucleotide cyclase"/>
    <property type="match status" value="1"/>
</dbReference>
<evidence type="ECO:0000259" key="3">
    <source>
        <dbReference type="PROSITE" id="PS50887"/>
    </source>
</evidence>
<dbReference type="InterPro" id="IPR052155">
    <property type="entry name" value="Biofilm_reg_signaling"/>
</dbReference>
<evidence type="ECO:0000313" key="4">
    <source>
        <dbReference type="EMBL" id="GGK27570.1"/>
    </source>
</evidence>
<dbReference type="AlphaFoldDB" id="A0A917V361"/>
<dbReference type="InterPro" id="IPR043128">
    <property type="entry name" value="Rev_trsase/Diguanyl_cyclase"/>
</dbReference>
<dbReference type="PANTHER" id="PTHR44757">
    <property type="entry name" value="DIGUANYLATE CYCLASE DGCP"/>
    <property type="match status" value="1"/>
</dbReference>
<evidence type="ECO:0000256" key="1">
    <source>
        <dbReference type="SAM" id="MobiDB-lite"/>
    </source>
</evidence>
<evidence type="ECO:0000313" key="5">
    <source>
        <dbReference type="Proteomes" id="UP000600449"/>
    </source>
</evidence>
<sequence>MLRTRRRESDRAYVALVDLLYTSLKTVSVIALASGAVGAIIAIRTGDPWMWVLAALATVIGVARCAKIFAYDLLVRPTPKTPQTAARWERWYEVGSYVFAGLLGIMVARALSFDDAYGHMLGVGMIMCYASGLAARTSVRPRISLITGGLLLAPFVIAALARLDPYYAAAAAFIGFYFFSYVEFVRFVYGTLRTSLDNREALERLTRTDPLTGLANRLALDEALAEDAASGQPASVLCFDLDRFKAVNDTMGHAAGDELLRQVAARVGGLVGPRDLLARQGGDEFVVLRRGPEDPRALGEAIVEALAHPFVLPGGRAEIGASVGIAAAPTPEAPARLLVAQADAALYTAKAEGRGRVCGWPPRSATRDEAPAETATAAA</sequence>
<keyword evidence="2" id="KW-0812">Transmembrane</keyword>
<dbReference type="Proteomes" id="UP000600449">
    <property type="component" value="Unassembled WGS sequence"/>
</dbReference>
<keyword evidence="5" id="KW-1185">Reference proteome</keyword>
<dbReference type="InterPro" id="IPR029787">
    <property type="entry name" value="Nucleotide_cyclase"/>
</dbReference>
<dbReference type="SMART" id="SM00267">
    <property type="entry name" value="GGDEF"/>
    <property type="match status" value="1"/>
</dbReference>
<dbReference type="PANTHER" id="PTHR44757:SF2">
    <property type="entry name" value="BIOFILM ARCHITECTURE MAINTENANCE PROTEIN MBAA"/>
    <property type="match status" value="1"/>
</dbReference>
<comment type="caution">
    <text evidence="4">The sequence shown here is derived from an EMBL/GenBank/DDBJ whole genome shotgun (WGS) entry which is preliminary data.</text>
</comment>
<feature type="transmembrane region" description="Helical" evidence="2">
    <location>
        <begin position="167"/>
        <end position="189"/>
    </location>
</feature>